<protein>
    <submittedName>
        <fullName evidence="1">Uncharacterized protein</fullName>
    </submittedName>
</protein>
<name>A0A0E9UCA8_ANGAN</name>
<dbReference type="AlphaFoldDB" id="A0A0E9UCA8"/>
<proteinExistence type="predicted"/>
<reference evidence="1" key="2">
    <citation type="journal article" date="2015" name="Fish Shellfish Immunol.">
        <title>Early steps in the European eel (Anguilla anguilla)-Vibrio vulnificus interaction in the gills: Role of the RtxA13 toxin.</title>
        <authorList>
            <person name="Callol A."/>
            <person name="Pajuelo D."/>
            <person name="Ebbesson L."/>
            <person name="Teles M."/>
            <person name="MacKenzie S."/>
            <person name="Amaro C."/>
        </authorList>
    </citation>
    <scope>NUCLEOTIDE SEQUENCE</scope>
</reference>
<organism evidence="1">
    <name type="scientific">Anguilla anguilla</name>
    <name type="common">European freshwater eel</name>
    <name type="synonym">Muraena anguilla</name>
    <dbReference type="NCBI Taxonomy" id="7936"/>
    <lineage>
        <taxon>Eukaryota</taxon>
        <taxon>Metazoa</taxon>
        <taxon>Chordata</taxon>
        <taxon>Craniata</taxon>
        <taxon>Vertebrata</taxon>
        <taxon>Euteleostomi</taxon>
        <taxon>Actinopterygii</taxon>
        <taxon>Neopterygii</taxon>
        <taxon>Teleostei</taxon>
        <taxon>Anguilliformes</taxon>
        <taxon>Anguillidae</taxon>
        <taxon>Anguilla</taxon>
    </lineage>
</organism>
<evidence type="ECO:0000313" key="1">
    <source>
        <dbReference type="EMBL" id="JAH63509.1"/>
    </source>
</evidence>
<reference evidence="1" key="1">
    <citation type="submission" date="2014-11" db="EMBL/GenBank/DDBJ databases">
        <authorList>
            <person name="Amaro Gonzalez C."/>
        </authorList>
    </citation>
    <scope>NUCLEOTIDE SEQUENCE</scope>
</reference>
<sequence>MCIPSHVPANLTGAQHTYPLIEERDEAVAFGLAGRHVLHNACIAVEKQAAFRERLTHTERSTGIST</sequence>
<accession>A0A0E9UCA8</accession>
<dbReference type="EMBL" id="GBXM01045068">
    <property type="protein sequence ID" value="JAH63509.1"/>
    <property type="molecule type" value="Transcribed_RNA"/>
</dbReference>